<reference evidence="1 2" key="1">
    <citation type="submission" date="2024-01" db="EMBL/GenBank/DDBJ databases">
        <title>The genomes of 5 underutilized Papilionoideae crops provide insights into root nodulation and disease resistance.</title>
        <authorList>
            <person name="Yuan L."/>
        </authorList>
    </citation>
    <scope>NUCLEOTIDE SEQUENCE [LARGE SCALE GENOMIC DNA]</scope>
    <source>
        <strain evidence="1">LY-2023</strain>
        <tissue evidence="1">Leaf</tissue>
    </source>
</reference>
<comment type="caution">
    <text evidence="1">The sequence shown here is derived from an EMBL/GenBank/DDBJ whole genome shotgun (WGS) entry which is preliminary data.</text>
</comment>
<evidence type="ECO:0000313" key="2">
    <source>
        <dbReference type="Proteomes" id="UP001359559"/>
    </source>
</evidence>
<keyword evidence="2" id="KW-1185">Reference proteome</keyword>
<protein>
    <submittedName>
        <fullName evidence="1">Uncharacterized protein</fullName>
    </submittedName>
</protein>
<proteinExistence type="predicted"/>
<dbReference type="AlphaFoldDB" id="A0AAN9FBL2"/>
<evidence type="ECO:0000313" key="1">
    <source>
        <dbReference type="EMBL" id="KAK7272404.1"/>
    </source>
</evidence>
<sequence>MCVFSFCTADWVAICSIFKLQYKCILTVDFKEICGRSALNYLKHVQLEIKYWQCGSLVCFLRNSLKVLGLWNKICVGNAMNVALKISDV</sequence>
<dbReference type="EMBL" id="JAYKXN010000007">
    <property type="protein sequence ID" value="KAK7272404.1"/>
    <property type="molecule type" value="Genomic_DNA"/>
</dbReference>
<gene>
    <name evidence="1" type="ORF">RJT34_28982</name>
</gene>
<organism evidence="1 2">
    <name type="scientific">Clitoria ternatea</name>
    <name type="common">Butterfly pea</name>
    <dbReference type="NCBI Taxonomy" id="43366"/>
    <lineage>
        <taxon>Eukaryota</taxon>
        <taxon>Viridiplantae</taxon>
        <taxon>Streptophyta</taxon>
        <taxon>Embryophyta</taxon>
        <taxon>Tracheophyta</taxon>
        <taxon>Spermatophyta</taxon>
        <taxon>Magnoliopsida</taxon>
        <taxon>eudicotyledons</taxon>
        <taxon>Gunneridae</taxon>
        <taxon>Pentapetalae</taxon>
        <taxon>rosids</taxon>
        <taxon>fabids</taxon>
        <taxon>Fabales</taxon>
        <taxon>Fabaceae</taxon>
        <taxon>Papilionoideae</taxon>
        <taxon>50 kb inversion clade</taxon>
        <taxon>NPAAA clade</taxon>
        <taxon>indigoferoid/millettioid clade</taxon>
        <taxon>Phaseoleae</taxon>
        <taxon>Clitoria</taxon>
    </lineage>
</organism>
<accession>A0AAN9FBL2</accession>
<name>A0AAN9FBL2_CLITE</name>
<dbReference type="Proteomes" id="UP001359559">
    <property type="component" value="Unassembled WGS sequence"/>
</dbReference>